<name>A0ACC2U665_9FUNG</name>
<keyword evidence="2" id="KW-1185">Reference proteome</keyword>
<dbReference type="EMBL" id="QTSX02001440">
    <property type="protein sequence ID" value="KAJ9082156.1"/>
    <property type="molecule type" value="Genomic_DNA"/>
</dbReference>
<proteinExistence type="predicted"/>
<gene>
    <name evidence="1" type="ORF">DSO57_1006894</name>
</gene>
<sequence length="63" mass="6590">MVAVHSESPVLSKLIAEKGGYIPISKVVEAVSTLIEDAKMSGDSISVTPKGNQVLPRLKASVL</sequence>
<reference evidence="1" key="1">
    <citation type="submission" date="2022-04" db="EMBL/GenBank/DDBJ databases">
        <title>Genome of the entomopathogenic fungus Entomophthora muscae.</title>
        <authorList>
            <person name="Elya C."/>
            <person name="Lovett B.R."/>
            <person name="Lee E."/>
            <person name="Macias A.M."/>
            <person name="Hajek A.E."/>
            <person name="De Bivort B.L."/>
            <person name="Kasson M.T."/>
            <person name="De Fine Licht H.H."/>
            <person name="Stajich J.E."/>
        </authorList>
    </citation>
    <scope>NUCLEOTIDE SEQUENCE</scope>
    <source>
        <strain evidence="1">Berkeley</strain>
    </source>
</reference>
<comment type="caution">
    <text evidence="1">The sequence shown here is derived from an EMBL/GenBank/DDBJ whole genome shotgun (WGS) entry which is preliminary data.</text>
</comment>
<dbReference type="Proteomes" id="UP001165960">
    <property type="component" value="Unassembled WGS sequence"/>
</dbReference>
<evidence type="ECO:0000313" key="1">
    <source>
        <dbReference type="EMBL" id="KAJ9082156.1"/>
    </source>
</evidence>
<evidence type="ECO:0000313" key="2">
    <source>
        <dbReference type="Proteomes" id="UP001165960"/>
    </source>
</evidence>
<organism evidence="1 2">
    <name type="scientific">Entomophthora muscae</name>
    <dbReference type="NCBI Taxonomy" id="34485"/>
    <lineage>
        <taxon>Eukaryota</taxon>
        <taxon>Fungi</taxon>
        <taxon>Fungi incertae sedis</taxon>
        <taxon>Zoopagomycota</taxon>
        <taxon>Entomophthoromycotina</taxon>
        <taxon>Entomophthoromycetes</taxon>
        <taxon>Entomophthorales</taxon>
        <taxon>Entomophthoraceae</taxon>
        <taxon>Entomophthora</taxon>
    </lineage>
</organism>
<protein>
    <submittedName>
        <fullName evidence="1">Uncharacterized protein</fullName>
    </submittedName>
</protein>
<accession>A0ACC2U665</accession>